<gene>
    <name evidence="3" type="ORF">Purlil1_778</name>
</gene>
<proteinExistence type="predicted"/>
<dbReference type="PROSITE" id="PS51746">
    <property type="entry name" value="PPM_2"/>
    <property type="match status" value="1"/>
</dbReference>
<dbReference type="CDD" id="cd00143">
    <property type="entry name" value="PP2Cc"/>
    <property type="match status" value="1"/>
</dbReference>
<protein>
    <recommendedName>
        <fullName evidence="2">PPM-type phosphatase domain-containing protein</fullName>
    </recommendedName>
</protein>
<evidence type="ECO:0000313" key="3">
    <source>
        <dbReference type="EMBL" id="KAK4095082.1"/>
    </source>
</evidence>
<feature type="region of interest" description="Disordered" evidence="1">
    <location>
        <begin position="100"/>
        <end position="119"/>
    </location>
</feature>
<dbReference type="SMART" id="SM00332">
    <property type="entry name" value="PP2Cc"/>
    <property type="match status" value="1"/>
</dbReference>
<evidence type="ECO:0000313" key="4">
    <source>
        <dbReference type="Proteomes" id="UP001287286"/>
    </source>
</evidence>
<comment type="caution">
    <text evidence="3">The sequence shown here is derived from an EMBL/GenBank/DDBJ whole genome shotgun (WGS) entry which is preliminary data.</text>
</comment>
<dbReference type="InterPro" id="IPR015655">
    <property type="entry name" value="PP2C"/>
</dbReference>
<dbReference type="PANTHER" id="PTHR13832">
    <property type="entry name" value="PROTEIN PHOSPHATASE 2C"/>
    <property type="match status" value="1"/>
</dbReference>
<dbReference type="InterPro" id="IPR036457">
    <property type="entry name" value="PPM-type-like_dom_sf"/>
</dbReference>
<sequence>MHGRGGWAQHGHGKTSGAVQRPRGMVAWRDGALQVVSTWTQTATGGQAFNALAFLSHCTVVDCHCARRCRHGSAPQLQAMPTPRSARDWPAIGGALVPLLTGGTSPPTPPSAHLPLLDLPLQPTSPAQLLLVSRNPDSTRLSFASSAAERERAPEQQRPGPSAIPRPNPRVRRPTVIRPQQSRPTTAAITGAVASVRQRRRSLHRQHSAPMHRAAVRAFRTTSTYLSVVRNLSRTASRTPRRALFSSASHLAQRQQPSANEPLRSSMYFRRLPVALVSSLVVGYGAWYSYNSSSVPGGQAARSFTSKQGAGVGAGDAVPTRTVLVVGADELRQGTIVGEGPILKPTSDDGRRIVEMLTPDQATQKLRRLEQSFSVNRGEGVTRYDLVQLPSNDPIEDDHAEKIVEVPSRAAGAETNSDWMFWGVFDGHSGWTTSATLRESLISYVARELNHTYKASDASLPSSEAIELAIKTGFNRLDHEIVHKSVEKVFKASSKAVAAELLQPALSGSCALLSFYDSRSKLLRIACTGDSRAVLGRRSNSGKWTATALSEDQTGSTPSEVARMRKEHPGEDNVVRNGRVLGGLEPTRAFGDAVYKWSRDVAGKLRESFFGRSPSPLLKTPPYVTAEPVITTTKIEPENGDFVVLATDGLWEMLTNDEVVGLVGQWIESQAAGSSSSQFENAWAKIFGSANKPLPIEQGKGDGSDGQRTPIRVQQWGINPDAKDRFTVQDKNVATHLVRNALGGNNDEQVRALLTLPSPFSRRYRDDLTVQVIFFGKGEKTGEVTVNLDATAQPDEPKAKL</sequence>
<feature type="region of interest" description="Disordered" evidence="1">
    <location>
        <begin position="140"/>
        <end position="185"/>
    </location>
</feature>
<name>A0ABR0CG28_PURLI</name>
<dbReference type="Proteomes" id="UP001287286">
    <property type="component" value="Unassembled WGS sequence"/>
</dbReference>
<feature type="region of interest" description="Disordered" evidence="1">
    <location>
        <begin position="1"/>
        <end position="21"/>
    </location>
</feature>
<dbReference type="SUPFAM" id="SSF81606">
    <property type="entry name" value="PP2C-like"/>
    <property type="match status" value="1"/>
</dbReference>
<dbReference type="EMBL" id="JAWRVI010000002">
    <property type="protein sequence ID" value="KAK4095082.1"/>
    <property type="molecule type" value="Genomic_DNA"/>
</dbReference>
<organism evidence="3 4">
    <name type="scientific">Purpureocillium lilacinum</name>
    <name type="common">Paecilomyces lilacinus</name>
    <dbReference type="NCBI Taxonomy" id="33203"/>
    <lineage>
        <taxon>Eukaryota</taxon>
        <taxon>Fungi</taxon>
        <taxon>Dikarya</taxon>
        <taxon>Ascomycota</taxon>
        <taxon>Pezizomycotina</taxon>
        <taxon>Sordariomycetes</taxon>
        <taxon>Hypocreomycetidae</taxon>
        <taxon>Hypocreales</taxon>
        <taxon>Ophiocordycipitaceae</taxon>
        <taxon>Purpureocillium</taxon>
    </lineage>
</organism>
<evidence type="ECO:0000259" key="2">
    <source>
        <dbReference type="PROSITE" id="PS51746"/>
    </source>
</evidence>
<accession>A0ABR0CG28</accession>
<feature type="domain" description="PPM-type phosphatase" evidence="2">
    <location>
        <begin position="403"/>
        <end position="775"/>
    </location>
</feature>
<dbReference type="InterPro" id="IPR001932">
    <property type="entry name" value="PPM-type_phosphatase-like_dom"/>
</dbReference>
<dbReference type="Pfam" id="PF00481">
    <property type="entry name" value="PP2C"/>
    <property type="match status" value="1"/>
</dbReference>
<reference evidence="3 4" key="1">
    <citation type="journal article" date="2024" name="Microbiol. Resour. Announc.">
        <title>Genome annotations for the ascomycete fungi Trichoderma harzianum, Trichoderma aggressivum, and Purpureocillium lilacinum.</title>
        <authorList>
            <person name="Beijen E.P.W."/>
            <person name="Ohm R.A."/>
        </authorList>
    </citation>
    <scope>NUCLEOTIDE SEQUENCE [LARGE SCALE GENOMIC DNA]</scope>
    <source>
        <strain evidence="3 4">CBS 150709</strain>
    </source>
</reference>
<evidence type="ECO:0000256" key="1">
    <source>
        <dbReference type="SAM" id="MobiDB-lite"/>
    </source>
</evidence>
<dbReference type="Gene3D" id="3.60.40.10">
    <property type="entry name" value="PPM-type phosphatase domain"/>
    <property type="match status" value="1"/>
</dbReference>
<dbReference type="PANTHER" id="PTHR13832:SF792">
    <property type="entry name" value="GM14286P"/>
    <property type="match status" value="1"/>
</dbReference>
<keyword evidence="4" id="KW-1185">Reference proteome</keyword>